<accession>A0A7T4N8F4</accession>
<name>A0A7T4N8F4_9BURK</name>
<reference evidence="1 2" key="1">
    <citation type="submission" date="2020-12" db="EMBL/GenBank/DDBJ databases">
        <title>FDA dAtabase for Regulatory Grade micrObial Sequences (FDA-ARGOS): Supporting development and validation of Infectious Disease Dx tests.</title>
        <authorList>
            <person name="Nelson B."/>
            <person name="Plummer A."/>
            <person name="Tallon L."/>
            <person name="Sadzewicz L."/>
            <person name="Zhao X."/>
            <person name="Boylan J."/>
            <person name="Ott S."/>
            <person name="Bowen H."/>
            <person name="Vavikolanu K."/>
            <person name="Mehta A."/>
            <person name="Aluvathingal J."/>
            <person name="Nadendla S."/>
            <person name="Myers T."/>
            <person name="Yan Y."/>
            <person name="Sichtig H."/>
        </authorList>
    </citation>
    <scope>NUCLEOTIDE SEQUENCE [LARGE SCALE GENOMIC DNA]</scope>
    <source>
        <strain evidence="1 2">FDAARGOS_1049</strain>
    </source>
</reference>
<keyword evidence="2" id="KW-1185">Reference proteome</keyword>
<dbReference type="Proteomes" id="UP000595610">
    <property type="component" value="Chromosome 2"/>
</dbReference>
<dbReference type="KEGG" id="pgis:I6I06_19645"/>
<proteinExistence type="predicted"/>
<dbReference type="EMBL" id="CP066076">
    <property type="protein sequence ID" value="QQC67181.1"/>
    <property type="molecule type" value="Genomic_DNA"/>
</dbReference>
<evidence type="ECO:0000313" key="2">
    <source>
        <dbReference type="Proteomes" id="UP000595610"/>
    </source>
</evidence>
<dbReference type="Pfam" id="PF11142">
    <property type="entry name" value="DUF2917"/>
    <property type="match status" value="1"/>
</dbReference>
<organism evidence="1 2">
    <name type="scientific">Paraburkholderia ginsengisoli</name>
    <dbReference type="NCBI Taxonomy" id="311231"/>
    <lineage>
        <taxon>Bacteria</taxon>
        <taxon>Pseudomonadati</taxon>
        <taxon>Pseudomonadota</taxon>
        <taxon>Betaproteobacteria</taxon>
        <taxon>Burkholderiales</taxon>
        <taxon>Burkholderiaceae</taxon>
        <taxon>Paraburkholderia</taxon>
    </lineage>
</organism>
<protein>
    <submittedName>
        <fullName evidence="1">DUF2917 domain-containing protein</fullName>
    </submittedName>
</protein>
<dbReference type="AlphaFoldDB" id="A0A7T4N8F4"/>
<evidence type="ECO:0000313" key="1">
    <source>
        <dbReference type="EMBL" id="QQC67181.1"/>
    </source>
</evidence>
<dbReference type="InterPro" id="IPR021317">
    <property type="entry name" value="DUF2917"/>
</dbReference>
<sequence length="130" mass="14329">MDQASPQCMDDDSSLAACQHQPRQDERLTKVVVHFSVMPGATLSWRVNADSTLAVHGARVWLTRVSSPYDYWLTPGDEFRLQRGERVWLSTDGDHDARVSLSSVLPAGRGVIGRWLGWLAGLNVGAPASR</sequence>
<dbReference type="RefSeq" id="WP_042328246.1">
    <property type="nucleotide sequence ID" value="NZ_CP066076.1"/>
</dbReference>
<gene>
    <name evidence="1" type="ORF">I6I06_19645</name>
</gene>